<dbReference type="PANTHER" id="PTHR37992">
    <property type="entry name" value="EXPRESSED PROTEIN"/>
    <property type="match status" value="1"/>
</dbReference>
<feature type="transmembrane region" description="Helical" evidence="1">
    <location>
        <begin position="89"/>
        <end position="110"/>
    </location>
</feature>
<keyword evidence="1" id="KW-0812">Transmembrane</keyword>
<evidence type="ECO:0000313" key="2">
    <source>
        <dbReference type="EMBL" id="KSA03822.1"/>
    </source>
</evidence>
<reference evidence="2 3" key="1">
    <citation type="submission" date="2015-11" db="EMBL/GenBank/DDBJ databases">
        <title>The genome of Debaryomyces fabryi.</title>
        <authorList>
            <person name="Tafer H."/>
            <person name="Lopandic K."/>
        </authorList>
    </citation>
    <scope>NUCLEOTIDE SEQUENCE [LARGE SCALE GENOMIC DNA]</scope>
    <source>
        <strain evidence="2 3">CBS 789</strain>
    </source>
</reference>
<protein>
    <recommendedName>
        <fullName evidence="4">DUF1774-domain-containing protein</fullName>
    </recommendedName>
</protein>
<feature type="transmembrane region" description="Helical" evidence="1">
    <location>
        <begin position="209"/>
        <end position="226"/>
    </location>
</feature>
<sequence length="277" mass="31626">MAVNQQEQLITHKVTTIVSLVLSIYGNLRYLVGRSPFDSDSPFNVSNTPFSSNILVTLIYWGILYFLQIVFVSQIFIPAQELARARVELSQVVGWHFTIFNFAQFIWSMLFARRHFILSEIVLFINFFNILALYYSHKTYSIKPLSNWILIHLPTSALPLSWLFYAIFWNGAVMFHIHKFVGRVVCNVLIWDFLIVPSMFVLFYNDYGVGLSSSVLMFGLGLGQLFTKVFALQWIFAFIIASILLVLSLVAAVAGSYYVKQESTRVTDSEAAPLLSN</sequence>
<dbReference type="EMBL" id="LMYN01000005">
    <property type="protein sequence ID" value="KSA03822.1"/>
    <property type="molecule type" value="Genomic_DNA"/>
</dbReference>
<feature type="transmembrane region" description="Helical" evidence="1">
    <location>
        <begin position="52"/>
        <end position="77"/>
    </location>
</feature>
<dbReference type="AlphaFoldDB" id="A0A0V1Q5M5"/>
<feature type="transmembrane region" description="Helical" evidence="1">
    <location>
        <begin position="116"/>
        <end position="136"/>
    </location>
</feature>
<evidence type="ECO:0000256" key="1">
    <source>
        <dbReference type="SAM" id="Phobius"/>
    </source>
</evidence>
<feature type="transmembrane region" description="Helical" evidence="1">
    <location>
        <begin position="12"/>
        <end position="32"/>
    </location>
</feature>
<keyword evidence="3" id="KW-1185">Reference proteome</keyword>
<organism evidence="2 3">
    <name type="scientific">Debaryomyces fabryi</name>
    <dbReference type="NCBI Taxonomy" id="58627"/>
    <lineage>
        <taxon>Eukaryota</taxon>
        <taxon>Fungi</taxon>
        <taxon>Dikarya</taxon>
        <taxon>Ascomycota</taxon>
        <taxon>Saccharomycotina</taxon>
        <taxon>Pichiomycetes</taxon>
        <taxon>Debaryomycetaceae</taxon>
        <taxon>Debaryomyces</taxon>
    </lineage>
</organism>
<dbReference type="InterPro" id="IPR013920">
    <property type="entry name" value="DUF1774_fun"/>
</dbReference>
<name>A0A0V1Q5M5_9ASCO</name>
<dbReference type="Pfam" id="PF08611">
    <property type="entry name" value="DUF1774"/>
    <property type="match status" value="1"/>
</dbReference>
<keyword evidence="1" id="KW-1133">Transmembrane helix</keyword>
<feature type="transmembrane region" description="Helical" evidence="1">
    <location>
        <begin position="148"/>
        <end position="168"/>
    </location>
</feature>
<keyword evidence="1" id="KW-0472">Membrane</keyword>
<dbReference type="PANTHER" id="PTHR37992:SF1">
    <property type="entry name" value="DUF1774-DOMAIN-CONTAINING PROTEIN"/>
    <property type="match status" value="1"/>
</dbReference>
<accession>A0A0V1Q5M5</accession>
<feature type="transmembrane region" description="Helical" evidence="1">
    <location>
        <begin position="232"/>
        <end position="259"/>
    </location>
</feature>
<evidence type="ECO:0008006" key="4">
    <source>
        <dbReference type="Google" id="ProtNLM"/>
    </source>
</evidence>
<gene>
    <name evidence="2" type="ORF">AC631_00457</name>
</gene>
<proteinExistence type="predicted"/>
<dbReference type="Proteomes" id="UP000054251">
    <property type="component" value="Unassembled WGS sequence"/>
</dbReference>
<dbReference type="OrthoDB" id="3342455at2759"/>
<dbReference type="RefSeq" id="XP_015469924.1">
    <property type="nucleotide sequence ID" value="XM_015609287.1"/>
</dbReference>
<dbReference type="GeneID" id="26837466"/>
<evidence type="ECO:0000313" key="3">
    <source>
        <dbReference type="Proteomes" id="UP000054251"/>
    </source>
</evidence>
<feature type="transmembrane region" description="Helical" evidence="1">
    <location>
        <begin position="180"/>
        <end position="202"/>
    </location>
</feature>
<comment type="caution">
    <text evidence="2">The sequence shown here is derived from an EMBL/GenBank/DDBJ whole genome shotgun (WGS) entry which is preliminary data.</text>
</comment>